<dbReference type="RefSeq" id="WP_073141876.1">
    <property type="nucleotide sequence ID" value="NZ_FQWQ01000005.1"/>
</dbReference>
<evidence type="ECO:0000313" key="3">
    <source>
        <dbReference type="EMBL" id="SHH89843.1"/>
    </source>
</evidence>
<dbReference type="Pfam" id="PF04235">
    <property type="entry name" value="DUF418"/>
    <property type="match status" value="1"/>
</dbReference>
<dbReference type="InterPro" id="IPR007349">
    <property type="entry name" value="DUF418"/>
</dbReference>
<feature type="transmembrane region" description="Helical" evidence="1">
    <location>
        <begin position="332"/>
        <end position="354"/>
    </location>
</feature>
<protein>
    <recommendedName>
        <fullName evidence="2">DUF418 domain-containing protein</fullName>
    </recommendedName>
</protein>
<keyword evidence="1" id="KW-0472">Membrane</keyword>
<dbReference type="PANTHER" id="PTHR30590">
    <property type="entry name" value="INNER MEMBRANE PROTEIN"/>
    <property type="match status" value="1"/>
</dbReference>
<feature type="transmembrane region" description="Helical" evidence="1">
    <location>
        <begin position="147"/>
        <end position="165"/>
    </location>
</feature>
<sequence>MQPNPTLAAPVSQAERIVVLDILRGLAILGILLMNILGFAFPGVAEGDPSVLNEFGTINYYLWFGVDWIFSGTQRAMFSMLFGAGIILFVGRQLKRTEGLQPADYFFRRQLWLMAFSLVDVYILLWEGDILLDYACYGMMLFVIRDWTPRALIIGAGVCVLLMVARENRELYLRKSIIEKGEAVAALDTTQVKLTALQKEQLADMKTFKERSKHEAKVERMNNVGEKVRSGYAGSYAYRTQNYVDNLTSYLYLSLWDVLIFFMLGMAFFKLGIITGNAPLKVYAWMCVLGLGVGLGLSYWHVKLKVDYHFNWFEYVKHVPFHFYELTRTPRALGFLGLIMLLYKSGWFNWFFAIFRPVGQMAFTNYLGQSLICGIIFNGYGFALFGKLQRYEIYLVVAAVWAFQIVFCNIWMRFFLYGPLEWAWRSLTYWKRQPFVRSVTQASVDVVSA</sequence>
<keyword evidence="1" id="KW-1133">Transmembrane helix</keyword>
<name>A0A1M5WS32_9BACT</name>
<feature type="domain" description="DUF418" evidence="2">
    <location>
        <begin position="269"/>
        <end position="431"/>
    </location>
</feature>
<feature type="transmembrane region" description="Helical" evidence="1">
    <location>
        <begin position="366"/>
        <end position="386"/>
    </location>
</feature>
<dbReference type="EMBL" id="FQWQ01000005">
    <property type="protein sequence ID" value="SHH89843.1"/>
    <property type="molecule type" value="Genomic_DNA"/>
</dbReference>
<accession>A0A1M5WS32</accession>
<organism evidence="3 4">
    <name type="scientific">Chryseolinea serpens</name>
    <dbReference type="NCBI Taxonomy" id="947013"/>
    <lineage>
        <taxon>Bacteria</taxon>
        <taxon>Pseudomonadati</taxon>
        <taxon>Bacteroidota</taxon>
        <taxon>Cytophagia</taxon>
        <taxon>Cytophagales</taxon>
        <taxon>Fulvivirgaceae</taxon>
        <taxon>Chryseolinea</taxon>
    </lineage>
</organism>
<evidence type="ECO:0000256" key="1">
    <source>
        <dbReference type="SAM" id="Phobius"/>
    </source>
</evidence>
<keyword evidence="1" id="KW-0812">Transmembrane</keyword>
<dbReference type="STRING" id="947013.SAMN04488109_5920"/>
<dbReference type="AlphaFoldDB" id="A0A1M5WS32"/>
<feature type="transmembrane region" description="Helical" evidence="1">
    <location>
        <begin position="22"/>
        <end position="41"/>
    </location>
</feature>
<gene>
    <name evidence="3" type="ORF">SAMN04488109_5920</name>
</gene>
<feature type="transmembrane region" description="Helical" evidence="1">
    <location>
        <begin position="111"/>
        <end position="127"/>
    </location>
</feature>
<feature type="transmembrane region" description="Helical" evidence="1">
    <location>
        <begin position="282"/>
        <end position="302"/>
    </location>
</feature>
<feature type="transmembrane region" description="Helical" evidence="1">
    <location>
        <begin position="249"/>
        <end position="270"/>
    </location>
</feature>
<dbReference type="PANTHER" id="PTHR30590:SF2">
    <property type="entry name" value="INNER MEMBRANE PROTEIN"/>
    <property type="match status" value="1"/>
</dbReference>
<dbReference type="InterPro" id="IPR052529">
    <property type="entry name" value="Bact_Transport_Assoc"/>
</dbReference>
<evidence type="ECO:0000259" key="2">
    <source>
        <dbReference type="Pfam" id="PF04235"/>
    </source>
</evidence>
<evidence type="ECO:0000313" key="4">
    <source>
        <dbReference type="Proteomes" id="UP000184212"/>
    </source>
</evidence>
<dbReference type="Proteomes" id="UP000184212">
    <property type="component" value="Unassembled WGS sequence"/>
</dbReference>
<proteinExistence type="predicted"/>
<feature type="transmembrane region" description="Helical" evidence="1">
    <location>
        <begin position="61"/>
        <end position="90"/>
    </location>
</feature>
<reference evidence="3 4" key="1">
    <citation type="submission" date="2016-11" db="EMBL/GenBank/DDBJ databases">
        <authorList>
            <person name="Jaros S."/>
            <person name="Januszkiewicz K."/>
            <person name="Wedrychowicz H."/>
        </authorList>
    </citation>
    <scope>NUCLEOTIDE SEQUENCE [LARGE SCALE GENOMIC DNA]</scope>
    <source>
        <strain evidence="3 4">DSM 24574</strain>
    </source>
</reference>
<keyword evidence="4" id="KW-1185">Reference proteome</keyword>
<feature type="transmembrane region" description="Helical" evidence="1">
    <location>
        <begin position="393"/>
        <end position="412"/>
    </location>
</feature>
<dbReference type="OrthoDB" id="9807744at2"/>